<evidence type="ECO:0000313" key="11">
    <source>
        <dbReference type="EMBL" id="NYI09764.1"/>
    </source>
</evidence>
<dbReference type="SMART" id="SM00220">
    <property type="entry name" value="S_TKc"/>
    <property type="match status" value="1"/>
</dbReference>
<dbReference type="InterPro" id="IPR008271">
    <property type="entry name" value="Ser/Thr_kinase_AS"/>
</dbReference>
<evidence type="ECO:0000256" key="4">
    <source>
        <dbReference type="ARBA" id="ARBA00022741"/>
    </source>
</evidence>
<feature type="transmembrane region" description="Helical" evidence="9">
    <location>
        <begin position="335"/>
        <end position="354"/>
    </location>
</feature>
<gene>
    <name evidence="11" type="ORF">BKA05_001279</name>
</gene>
<dbReference type="PANTHER" id="PTHR43289">
    <property type="entry name" value="MITOGEN-ACTIVATED PROTEIN KINASE KINASE KINASE 20-RELATED"/>
    <property type="match status" value="1"/>
</dbReference>
<keyword evidence="9" id="KW-0472">Membrane</keyword>
<keyword evidence="3" id="KW-0808">Transferase</keyword>
<keyword evidence="2 11" id="KW-0723">Serine/threonine-protein kinase</keyword>
<protein>
    <recommendedName>
        <fullName evidence="1">non-specific serine/threonine protein kinase</fullName>
        <ecNumber evidence="1">2.7.11.1</ecNumber>
    </recommendedName>
</protein>
<feature type="region of interest" description="Disordered" evidence="8">
    <location>
        <begin position="358"/>
        <end position="385"/>
    </location>
</feature>
<dbReference type="Gene3D" id="3.30.200.20">
    <property type="entry name" value="Phosphorylase Kinase, domain 1"/>
    <property type="match status" value="1"/>
</dbReference>
<keyword evidence="9" id="KW-1133">Transmembrane helix</keyword>
<keyword evidence="9" id="KW-0812">Transmembrane</keyword>
<dbReference type="PROSITE" id="PS00107">
    <property type="entry name" value="PROTEIN_KINASE_ATP"/>
    <property type="match status" value="1"/>
</dbReference>
<dbReference type="Proteomes" id="UP000537326">
    <property type="component" value="Unassembled WGS sequence"/>
</dbReference>
<dbReference type="PROSITE" id="PS00108">
    <property type="entry name" value="PROTEIN_KINASE_ST"/>
    <property type="match status" value="1"/>
</dbReference>
<dbReference type="GO" id="GO:0005524">
    <property type="term" value="F:ATP binding"/>
    <property type="evidence" value="ECO:0007669"/>
    <property type="project" value="UniProtKB-UniRule"/>
</dbReference>
<keyword evidence="12" id="KW-1185">Reference proteome</keyword>
<dbReference type="CDD" id="cd14014">
    <property type="entry name" value="STKc_PknB_like"/>
    <property type="match status" value="1"/>
</dbReference>
<evidence type="ECO:0000256" key="3">
    <source>
        <dbReference type="ARBA" id="ARBA00022679"/>
    </source>
</evidence>
<evidence type="ECO:0000256" key="2">
    <source>
        <dbReference type="ARBA" id="ARBA00022527"/>
    </source>
</evidence>
<dbReference type="Gene3D" id="1.10.510.10">
    <property type="entry name" value="Transferase(Phosphotransferase) domain 1"/>
    <property type="match status" value="1"/>
</dbReference>
<name>A0A7Y9YDI0_9ACTN</name>
<feature type="binding site" evidence="7">
    <location>
        <position position="35"/>
    </location>
    <ligand>
        <name>ATP</name>
        <dbReference type="ChEBI" id="CHEBI:30616"/>
    </ligand>
</feature>
<dbReference type="GO" id="GO:0004674">
    <property type="term" value="F:protein serine/threonine kinase activity"/>
    <property type="evidence" value="ECO:0007669"/>
    <property type="project" value="UniProtKB-KW"/>
</dbReference>
<reference evidence="11 12" key="1">
    <citation type="submission" date="2020-07" db="EMBL/GenBank/DDBJ databases">
        <title>Sequencing the genomes of 1000 actinobacteria strains.</title>
        <authorList>
            <person name="Klenk H.-P."/>
        </authorList>
    </citation>
    <scope>NUCLEOTIDE SEQUENCE [LARGE SCALE GENOMIC DNA]</scope>
    <source>
        <strain evidence="11 12">DSM 18248</strain>
    </source>
</reference>
<dbReference type="PROSITE" id="PS50011">
    <property type="entry name" value="PROTEIN_KINASE_DOM"/>
    <property type="match status" value="1"/>
</dbReference>
<dbReference type="Pfam" id="PF00069">
    <property type="entry name" value="Pkinase"/>
    <property type="match status" value="1"/>
</dbReference>
<proteinExistence type="predicted"/>
<keyword evidence="6 7" id="KW-0067">ATP-binding</keyword>
<organism evidence="11 12">
    <name type="scientific">Nocardioides marinus</name>
    <dbReference type="NCBI Taxonomy" id="374514"/>
    <lineage>
        <taxon>Bacteria</taxon>
        <taxon>Bacillati</taxon>
        <taxon>Actinomycetota</taxon>
        <taxon>Actinomycetes</taxon>
        <taxon>Propionibacteriales</taxon>
        <taxon>Nocardioidaceae</taxon>
        <taxon>Nocardioides</taxon>
    </lineage>
</organism>
<evidence type="ECO:0000259" key="10">
    <source>
        <dbReference type="PROSITE" id="PS50011"/>
    </source>
</evidence>
<evidence type="ECO:0000256" key="6">
    <source>
        <dbReference type="ARBA" id="ARBA00022840"/>
    </source>
</evidence>
<dbReference type="PANTHER" id="PTHR43289:SF6">
    <property type="entry name" value="SERINE_THREONINE-PROTEIN KINASE NEKL-3"/>
    <property type="match status" value="1"/>
</dbReference>
<dbReference type="RefSeq" id="WP_179530695.1">
    <property type="nucleotide sequence ID" value="NZ_BAAAPP010000012.1"/>
</dbReference>
<dbReference type="EMBL" id="JACBZI010000001">
    <property type="protein sequence ID" value="NYI09764.1"/>
    <property type="molecule type" value="Genomic_DNA"/>
</dbReference>
<evidence type="ECO:0000256" key="9">
    <source>
        <dbReference type="SAM" id="Phobius"/>
    </source>
</evidence>
<evidence type="ECO:0000256" key="8">
    <source>
        <dbReference type="SAM" id="MobiDB-lite"/>
    </source>
</evidence>
<evidence type="ECO:0000256" key="5">
    <source>
        <dbReference type="ARBA" id="ARBA00022777"/>
    </source>
</evidence>
<dbReference type="EC" id="2.7.11.1" evidence="1"/>
<feature type="domain" description="Protein kinase" evidence="10">
    <location>
        <begin position="6"/>
        <end position="257"/>
    </location>
</feature>
<dbReference type="AlphaFoldDB" id="A0A7Y9YDI0"/>
<sequence>MIAGRYSLDRELGRGGMGAVWLGRDEVLGREVAVKRLGLAPGADGPDLARAEREARLAARLSHPHVVAVYDLVEEERQQYLVMEYVEGTNLSGLLRARGPLLPDAAAALIGQAADALAAAHEAGIIHRDVKPSNMLVTEDGQLKLSDFGIARAEADPSLTQTGLVTGSPAYLAPEVASGGSAQDSSDVWSLGASLFHVLTGHPPYEVSDNVLGALYRIVHEEPPRVPEPGWLGPVLAATMHRDPAERWPMARVRDFLQLGPDGAGVTLVTDPTAGTVDTEPAHHTQELAAVPPVNTGPQPVVPAPTPRSGPVSTTHGRTQGRTQGRRQGRPRGGLVLLGLGLGVLVVMVAFLLGQGRDPGSEEAASPGDGSSTSGEPTAGPAPPTQEELEQFAASYVTTAVGDPPAGFALLTSDFQQQSGGLDGYRSFWGSVREVSSFTPVGADPEAGTVTYEYSYVLRNGTRRTETIELTLEQQEDGALLISGGREI</sequence>
<dbReference type="InterPro" id="IPR011009">
    <property type="entry name" value="Kinase-like_dom_sf"/>
</dbReference>
<dbReference type="SUPFAM" id="SSF56112">
    <property type="entry name" value="Protein kinase-like (PK-like)"/>
    <property type="match status" value="1"/>
</dbReference>
<dbReference type="InterPro" id="IPR017441">
    <property type="entry name" value="Protein_kinase_ATP_BS"/>
</dbReference>
<evidence type="ECO:0000256" key="7">
    <source>
        <dbReference type="PROSITE-ProRule" id="PRU10141"/>
    </source>
</evidence>
<accession>A0A7Y9YDI0</accession>
<comment type="caution">
    <text evidence="11">The sequence shown here is derived from an EMBL/GenBank/DDBJ whole genome shotgun (WGS) entry which is preliminary data.</text>
</comment>
<evidence type="ECO:0000313" key="12">
    <source>
        <dbReference type="Proteomes" id="UP000537326"/>
    </source>
</evidence>
<feature type="region of interest" description="Disordered" evidence="8">
    <location>
        <begin position="291"/>
        <end position="332"/>
    </location>
</feature>
<evidence type="ECO:0000256" key="1">
    <source>
        <dbReference type="ARBA" id="ARBA00012513"/>
    </source>
</evidence>
<keyword evidence="5 11" id="KW-0418">Kinase</keyword>
<dbReference type="InterPro" id="IPR000719">
    <property type="entry name" value="Prot_kinase_dom"/>
</dbReference>
<keyword evidence="4 7" id="KW-0547">Nucleotide-binding</keyword>